<evidence type="ECO:0000256" key="1">
    <source>
        <dbReference type="ARBA" id="ARBA00001933"/>
    </source>
</evidence>
<reference evidence="10 11" key="1">
    <citation type="submission" date="2019-09" db="EMBL/GenBank/DDBJ databases">
        <title>Genome sequence of Rhodovastum atsumiense, a diverse member of the Acetobacteraceae family of non-sulfur purple photosynthetic bacteria.</title>
        <authorList>
            <person name="Meyer T."/>
            <person name="Kyndt J."/>
        </authorList>
    </citation>
    <scope>NUCLEOTIDE SEQUENCE [LARGE SCALE GENOMIC DNA]</scope>
    <source>
        <strain evidence="10 11">DSM 21279</strain>
    </source>
</reference>
<comment type="cofactor">
    <cofactor evidence="1 8">
        <name>pyridoxal 5'-phosphate</name>
        <dbReference type="ChEBI" id="CHEBI:597326"/>
    </cofactor>
</comment>
<name>A0A5M6IQ86_9PROT</name>
<dbReference type="Pfam" id="PF00155">
    <property type="entry name" value="Aminotran_1_2"/>
    <property type="match status" value="1"/>
</dbReference>
<dbReference type="InterPro" id="IPR015421">
    <property type="entry name" value="PyrdxlP-dep_Trfase_major"/>
</dbReference>
<dbReference type="GO" id="GO:0006520">
    <property type="term" value="P:amino acid metabolic process"/>
    <property type="evidence" value="ECO:0007669"/>
    <property type="project" value="InterPro"/>
</dbReference>
<dbReference type="Gene3D" id="3.40.640.10">
    <property type="entry name" value="Type I PLP-dependent aspartate aminotransferase-like (Major domain)"/>
    <property type="match status" value="1"/>
</dbReference>
<comment type="subunit">
    <text evidence="3">Homodimer.</text>
</comment>
<evidence type="ECO:0000256" key="3">
    <source>
        <dbReference type="ARBA" id="ARBA00011738"/>
    </source>
</evidence>
<dbReference type="RefSeq" id="WP_150042819.1">
    <property type="nucleotide sequence ID" value="NZ_OW485601.1"/>
</dbReference>
<dbReference type="EMBL" id="VWPK01000038">
    <property type="protein sequence ID" value="KAA5610077.1"/>
    <property type="molecule type" value="Genomic_DNA"/>
</dbReference>
<dbReference type="PANTHER" id="PTHR46383">
    <property type="entry name" value="ASPARTATE AMINOTRANSFERASE"/>
    <property type="match status" value="1"/>
</dbReference>
<dbReference type="PANTHER" id="PTHR46383:SF1">
    <property type="entry name" value="ASPARTATE AMINOTRANSFERASE"/>
    <property type="match status" value="1"/>
</dbReference>
<dbReference type="AlphaFoldDB" id="A0A5M6IQ86"/>
<evidence type="ECO:0000313" key="11">
    <source>
        <dbReference type="Proteomes" id="UP000325255"/>
    </source>
</evidence>
<dbReference type="InterPro" id="IPR015424">
    <property type="entry name" value="PyrdxlP-dep_Trfase"/>
</dbReference>
<evidence type="ECO:0000259" key="9">
    <source>
        <dbReference type="Pfam" id="PF00155"/>
    </source>
</evidence>
<accession>A0A5M6IQ86</accession>
<evidence type="ECO:0000256" key="4">
    <source>
        <dbReference type="ARBA" id="ARBA00022576"/>
    </source>
</evidence>
<keyword evidence="11" id="KW-1185">Reference proteome</keyword>
<dbReference type="InterPro" id="IPR050596">
    <property type="entry name" value="AspAT/PAT-like"/>
</dbReference>
<comment type="similarity">
    <text evidence="2 8">Belongs to the class-I pyridoxal-phosphate-dependent aminotransferase family.</text>
</comment>
<evidence type="ECO:0000256" key="2">
    <source>
        <dbReference type="ARBA" id="ARBA00007441"/>
    </source>
</evidence>
<dbReference type="PROSITE" id="PS00105">
    <property type="entry name" value="AA_TRANSFER_CLASS_1"/>
    <property type="match status" value="1"/>
</dbReference>
<keyword evidence="5 8" id="KW-0808">Transferase</keyword>
<keyword evidence="4 8" id="KW-0032">Aminotransferase</keyword>
<comment type="caution">
    <text evidence="10">The sequence shown here is derived from an EMBL/GenBank/DDBJ whole genome shotgun (WGS) entry which is preliminary data.</text>
</comment>
<dbReference type="OrthoDB" id="9763453at2"/>
<dbReference type="EC" id="2.6.1.-" evidence="8"/>
<sequence>MPALAQRLGRAQVAATVAMTNKARALREAGHDVVSLTIGEPDFATPPHVIAAAHAAALAGDTKYPPQDGTRALKDAVCRQFRRDHGLEFGLDEVMISNGAKQVIYNALAATVDEGDEVVIPVPSWVAYSLTTRLIGGEPVHVTCPQNNGFRLRPEDLDAAITPRTRWLILNFPNNPTGAVPSRAELAALAEVMLRHPHVWIMSDDMYAHLYYGDEPYVTLAEIEPRLRARTLTVGGVSKTYAMTGWRIGYAGGPRDLIRAMVTVQGHVAAGVSTIGQAAAVAALDGPQELVAERAAVYRRRRDFVVDALNACPGLSCHRPEGAFYVFPNVAGCLGRTTAGGRLLQTDEDFALALLDEQHVALVHGAAFGMSPYLRISYATDDATLARAMERIAAFTHGLR</sequence>
<dbReference type="SUPFAM" id="SSF53383">
    <property type="entry name" value="PLP-dependent transferases"/>
    <property type="match status" value="1"/>
</dbReference>
<gene>
    <name evidence="10" type="ORF">F1189_20905</name>
</gene>
<feature type="domain" description="Aminotransferase class I/classII large" evidence="9">
    <location>
        <begin position="32"/>
        <end position="392"/>
    </location>
</feature>
<proteinExistence type="inferred from homology"/>
<dbReference type="InterPro" id="IPR004838">
    <property type="entry name" value="NHTrfase_class1_PyrdxlP-BS"/>
</dbReference>
<dbReference type="InterPro" id="IPR004839">
    <property type="entry name" value="Aminotransferase_I/II_large"/>
</dbReference>
<dbReference type="Gene3D" id="3.90.1150.10">
    <property type="entry name" value="Aspartate Aminotransferase, domain 1"/>
    <property type="match status" value="1"/>
</dbReference>
<evidence type="ECO:0000313" key="10">
    <source>
        <dbReference type="EMBL" id="KAA5610077.1"/>
    </source>
</evidence>
<dbReference type="Proteomes" id="UP000325255">
    <property type="component" value="Unassembled WGS sequence"/>
</dbReference>
<evidence type="ECO:0000256" key="8">
    <source>
        <dbReference type="RuleBase" id="RU000481"/>
    </source>
</evidence>
<dbReference type="GO" id="GO:0030170">
    <property type="term" value="F:pyridoxal phosphate binding"/>
    <property type="evidence" value="ECO:0007669"/>
    <property type="project" value="InterPro"/>
</dbReference>
<keyword evidence="6" id="KW-0663">Pyridoxal phosphate</keyword>
<protein>
    <recommendedName>
        <fullName evidence="8">Aminotransferase</fullName>
        <ecNumber evidence="8">2.6.1.-</ecNumber>
    </recommendedName>
</protein>
<comment type="catalytic activity">
    <reaction evidence="7">
        <text>L-aspartate + 2-oxoglutarate = oxaloacetate + L-glutamate</text>
        <dbReference type="Rhea" id="RHEA:21824"/>
        <dbReference type="ChEBI" id="CHEBI:16452"/>
        <dbReference type="ChEBI" id="CHEBI:16810"/>
        <dbReference type="ChEBI" id="CHEBI:29985"/>
        <dbReference type="ChEBI" id="CHEBI:29991"/>
        <dbReference type="EC" id="2.6.1.1"/>
    </reaction>
</comment>
<dbReference type="CDD" id="cd00609">
    <property type="entry name" value="AAT_like"/>
    <property type="match status" value="1"/>
</dbReference>
<evidence type="ECO:0000256" key="6">
    <source>
        <dbReference type="ARBA" id="ARBA00022898"/>
    </source>
</evidence>
<dbReference type="InterPro" id="IPR015422">
    <property type="entry name" value="PyrdxlP-dep_Trfase_small"/>
</dbReference>
<evidence type="ECO:0000256" key="7">
    <source>
        <dbReference type="ARBA" id="ARBA00049185"/>
    </source>
</evidence>
<evidence type="ECO:0000256" key="5">
    <source>
        <dbReference type="ARBA" id="ARBA00022679"/>
    </source>
</evidence>
<dbReference type="GO" id="GO:0004069">
    <property type="term" value="F:L-aspartate:2-oxoglutarate aminotransferase activity"/>
    <property type="evidence" value="ECO:0007669"/>
    <property type="project" value="UniProtKB-EC"/>
</dbReference>
<dbReference type="FunFam" id="3.40.640.10:FF:000033">
    <property type="entry name" value="Aspartate aminotransferase"/>
    <property type="match status" value="1"/>
</dbReference>
<organism evidence="10 11">
    <name type="scientific">Rhodovastum atsumiense</name>
    <dbReference type="NCBI Taxonomy" id="504468"/>
    <lineage>
        <taxon>Bacteria</taxon>
        <taxon>Pseudomonadati</taxon>
        <taxon>Pseudomonadota</taxon>
        <taxon>Alphaproteobacteria</taxon>
        <taxon>Acetobacterales</taxon>
        <taxon>Acetobacteraceae</taxon>
        <taxon>Rhodovastum</taxon>
    </lineage>
</organism>